<sequence length="87" mass="9995">MAVNKRVYHEILSTIILVGYTYKSNKIEFYWTYKIIKSNSPNDGVFISPIGPIAITAHEYLNPDNHKNPISINPDKQTILTNLKFDI</sequence>
<protein>
    <submittedName>
        <fullName evidence="1">17545_t:CDS:1</fullName>
    </submittedName>
</protein>
<gene>
    <name evidence="1" type="ORF">FWILDA_LOCUS4526</name>
</gene>
<organism evidence="1 2">
    <name type="scientific">Funneliformis geosporum</name>
    <dbReference type="NCBI Taxonomy" id="1117311"/>
    <lineage>
        <taxon>Eukaryota</taxon>
        <taxon>Fungi</taxon>
        <taxon>Fungi incertae sedis</taxon>
        <taxon>Mucoromycota</taxon>
        <taxon>Glomeromycotina</taxon>
        <taxon>Glomeromycetes</taxon>
        <taxon>Glomerales</taxon>
        <taxon>Glomeraceae</taxon>
        <taxon>Funneliformis</taxon>
    </lineage>
</organism>
<keyword evidence="2" id="KW-1185">Reference proteome</keyword>
<dbReference type="EMBL" id="CAMKVN010000687">
    <property type="protein sequence ID" value="CAI2170329.1"/>
    <property type="molecule type" value="Genomic_DNA"/>
</dbReference>
<reference evidence="1" key="1">
    <citation type="submission" date="2022-08" db="EMBL/GenBank/DDBJ databases">
        <authorList>
            <person name="Kallberg Y."/>
            <person name="Tangrot J."/>
            <person name="Rosling A."/>
        </authorList>
    </citation>
    <scope>NUCLEOTIDE SEQUENCE</scope>
    <source>
        <strain evidence="1">Wild A</strain>
    </source>
</reference>
<evidence type="ECO:0000313" key="1">
    <source>
        <dbReference type="EMBL" id="CAI2170329.1"/>
    </source>
</evidence>
<dbReference type="Proteomes" id="UP001153678">
    <property type="component" value="Unassembled WGS sequence"/>
</dbReference>
<proteinExistence type="predicted"/>
<dbReference type="AlphaFoldDB" id="A0A9W4SJ40"/>
<name>A0A9W4SJ40_9GLOM</name>
<comment type="caution">
    <text evidence="1">The sequence shown here is derived from an EMBL/GenBank/DDBJ whole genome shotgun (WGS) entry which is preliminary data.</text>
</comment>
<evidence type="ECO:0000313" key="2">
    <source>
        <dbReference type="Proteomes" id="UP001153678"/>
    </source>
</evidence>
<accession>A0A9W4SJ40</accession>